<dbReference type="AlphaFoldDB" id="A0A9X0DQ90"/>
<gene>
    <name evidence="1" type="ORF">OCU04_002006</name>
</gene>
<dbReference type="Proteomes" id="UP001152300">
    <property type="component" value="Unassembled WGS sequence"/>
</dbReference>
<sequence>MLLTDWSGNFFKGKKIAVLRDKKVALVSPQAQVGDIIYALGDDLNDLVTSYYIFRSVDAKSMPTDFDQTLVDFFKANKNETRKRYVEYTHEGRLIWKEKEPPSGCFIPLEIYAHIKRKILKAGLGLPKVCDHNGDFIIHPILKEKLDFFSSNLMVYGLRSIGERDTDKLLLGTDTSKVEHFRYVGECIVDKHSLRFSHTNSSTFTEWYEKDLPANVLSNSDQELDDEDLKRFVIDSWDYLNTPAPPRMSKRFVNWVREQLHVDPSNPPEYKDYLRDYMIQLGIYFRPLPHHIIAIH</sequence>
<dbReference type="EMBL" id="JAPEIS010000001">
    <property type="protein sequence ID" value="KAJ8071689.1"/>
    <property type="molecule type" value="Genomic_DNA"/>
</dbReference>
<name>A0A9X0DQ90_9HELO</name>
<reference evidence="1" key="1">
    <citation type="submission" date="2022-11" db="EMBL/GenBank/DDBJ databases">
        <title>Genome Resource of Sclerotinia nivalis Strain SnTB1, a Plant Pathogen Isolated from American Ginseng.</title>
        <authorList>
            <person name="Fan S."/>
        </authorList>
    </citation>
    <scope>NUCLEOTIDE SEQUENCE</scope>
    <source>
        <strain evidence="1">SnTB1</strain>
    </source>
</reference>
<organism evidence="1 2">
    <name type="scientific">Sclerotinia nivalis</name>
    <dbReference type="NCBI Taxonomy" id="352851"/>
    <lineage>
        <taxon>Eukaryota</taxon>
        <taxon>Fungi</taxon>
        <taxon>Dikarya</taxon>
        <taxon>Ascomycota</taxon>
        <taxon>Pezizomycotina</taxon>
        <taxon>Leotiomycetes</taxon>
        <taxon>Helotiales</taxon>
        <taxon>Sclerotiniaceae</taxon>
        <taxon>Sclerotinia</taxon>
    </lineage>
</organism>
<protein>
    <submittedName>
        <fullName evidence="1">Uncharacterized protein</fullName>
    </submittedName>
</protein>
<evidence type="ECO:0000313" key="2">
    <source>
        <dbReference type="Proteomes" id="UP001152300"/>
    </source>
</evidence>
<keyword evidence="2" id="KW-1185">Reference proteome</keyword>
<proteinExistence type="predicted"/>
<evidence type="ECO:0000313" key="1">
    <source>
        <dbReference type="EMBL" id="KAJ8071689.1"/>
    </source>
</evidence>
<accession>A0A9X0DQ90</accession>
<comment type="caution">
    <text evidence="1">The sequence shown here is derived from an EMBL/GenBank/DDBJ whole genome shotgun (WGS) entry which is preliminary data.</text>
</comment>